<accession>A0A381FPJ7</accession>
<dbReference type="EMBL" id="UFVR01000004">
    <property type="protein sequence ID" value="SUX48465.1"/>
    <property type="molecule type" value="Genomic_DNA"/>
</dbReference>
<proteinExistence type="predicted"/>
<protein>
    <submittedName>
        <fullName evidence="1">Uncharacterized protein</fullName>
    </submittedName>
</protein>
<evidence type="ECO:0000313" key="1">
    <source>
        <dbReference type="EMBL" id="SUX48465.1"/>
    </source>
</evidence>
<evidence type="ECO:0000313" key="2">
    <source>
        <dbReference type="Proteomes" id="UP000254282"/>
    </source>
</evidence>
<dbReference type="Proteomes" id="UP000254282">
    <property type="component" value="Unassembled WGS sequence"/>
</dbReference>
<reference evidence="1 2" key="1">
    <citation type="submission" date="2018-06" db="EMBL/GenBank/DDBJ databases">
        <authorList>
            <consortium name="Pathogen Informatics"/>
            <person name="Doyle S."/>
        </authorList>
    </citation>
    <scope>NUCLEOTIDE SEQUENCE [LARGE SCALE GENOMIC DNA]</scope>
    <source>
        <strain evidence="1 2">NCTC13532</strain>
    </source>
</reference>
<name>A0A381FPJ7_9FLAO</name>
<gene>
    <name evidence="1" type="ORF">NCTC13532_04082</name>
</gene>
<organism evidence="1 2">
    <name type="scientific">Chryseobacterium indoltheticum</name>
    <dbReference type="NCBI Taxonomy" id="254"/>
    <lineage>
        <taxon>Bacteria</taxon>
        <taxon>Pseudomonadati</taxon>
        <taxon>Bacteroidota</taxon>
        <taxon>Flavobacteriia</taxon>
        <taxon>Flavobacteriales</taxon>
        <taxon>Weeksellaceae</taxon>
        <taxon>Chryseobacterium group</taxon>
        <taxon>Chryseobacterium</taxon>
    </lineage>
</organism>
<sequence>MFKFNSKTGEFLTVLPKDHIETFFRPSQGMDYYLKQVQLYGK</sequence>
<dbReference type="AlphaFoldDB" id="A0A381FPJ7"/>